<evidence type="ECO:0000256" key="5">
    <source>
        <dbReference type="SAM" id="MobiDB-lite"/>
    </source>
</evidence>
<protein>
    <recommendedName>
        <fullName evidence="6">Zn(2)-C6 fungal-type domain-containing protein</fullName>
    </recommendedName>
</protein>
<evidence type="ECO:0000313" key="8">
    <source>
        <dbReference type="Proteomes" id="UP000094236"/>
    </source>
</evidence>
<feature type="region of interest" description="Disordered" evidence="5">
    <location>
        <begin position="802"/>
        <end position="833"/>
    </location>
</feature>
<keyword evidence="8" id="KW-1185">Reference proteome</keyword>
<dbReference type="STRING" id="669874.A0A1E4TSQ0"/>
<dbReference type="GO" id="GO:0008270">
    <property type="term" value="F:zinc ion binding"/>
    <property type="evidence" value="ECO:0007669"/>
    <property type="project" value="InterPro"/>
</dbReference>
<dbReference type="Pfam" id="PF00172">
    <property type="entry name" value="Zn_clus"/>
    <property type="match status" value="1"/>
</dbReference>
<dbReference type="InterPro" id="IPR001138">
    <property type="entry name" value="Zn2Cys6_DnaBD"/>
</dbReference>
<evidence type="ECO:0000256" key="2">
    <source>
        <dbReference type="ARBA" id="ARBA00022723"/>
    </source>
</evidence>
<dbReference type="InterPro" id="IPR050987">
    <property type="entry name" value="AtrR-like"/>
</dbReference>
<evidence type="ECO:0000256" key="1">
    <source>
        <dbReference type="ARBA" id="ARBA00004123"/>
    </source>
</evidence>
<dbReference type="PANTHER" id="PTHR46910">
    <property type="entry name" value="TRANSCRIPTION FACTOR PDR1"/>
    <property type="match status" value="1"/>
</dbReference>
<feature type="region of interest" description="Disordered" evidence="5">
    <location>
        <begin position="240"/>
        <end position="262"/>
    </location>
</feature>
<keyword evidence="2" id="KW-0479">Metal-binding</keyword>
<dbReference type="CDD" id="cd12148">
    <property type="entry name" value="fungal_TF_MHR"/>
    <property type="match status" value="1"/>
</dbReference>
<evidence type="ECO:0000259" key="6">
    <source>
        <dbReference type="PROSITE" id="PS50048"/>
    </source>
</evidence>
<dbReference type="GO" id="GO:0005634">
    <property type="term" value="C:nucleus"/>
    <property type="evidence" value="ECO:0007669"/>
    <property type="project" value="UniProtKB-SubCell"/>
</dbReference>
<evidence type="ECO:0000256" key="3">
    <source>
        <dbReference type="ARBA" id="ARBA00023125"/>
    </source>
</evidence>
<dbReference type="Gene3D" id="4.10.240.10">
    <property type="entry name" value="Zn(2)-C6 fungal-type DNA-binding domain"/>
    <property type="match status" value="1"/>
</dbReference>
<keyword evidence="4" id="KW-0539">Nucleus</keyword>
<sequence length="1007" mass="115211">MYSNKGSRKYHRLTCTNCRQRKIGCDGLYPFCSNCRSSKQRCVYDKPASISYVRHLENQISKLTKQVKERGDGESENFKKRNLAEGNSETKQQDLELDITNFPFIANGLSVPFEYISQTLKNKNYFDDVESSAEEALNTGRDHDHSWPQEFEFKDQVQGLLKHGFPYFLSKTSIDCMTENESLLRQIVQNKDKQEQNQKVNLDACADSDMEMDSDADLSPLLACVILAFMKSVAIAKTAAPAPAPAPETPATPATTESEKNDHSQLLNMMHKSSQLFAQALFEIPSMELATIGLMYSVMNLNLGGSIKKSWIFNCIACRMAIEAYDQFINSKGKTKNDDEQHTSDLARLLWATYTWDKVVASINNKVPIFPNVPPLPPTSIAYNMFDIISLPQQNDNERSPQNFDTRPFIIATCKCAIILSDIIFNCHRFTKIRIQLLEDVNKVIFSVPKELLPEYNIQWDDPIVLHNREEPYKFIKIPKNFPSEILFSVVMSIAIKLTLYTESFVNISETIDTSTPNNLENRFSIFTKLIKSVKICALFYIILVHKSKENGYRENYLLHTIIHWFRFIMTKNLYRFLLSDKSVKHMVLITYESPSAEIVYKFKRPNYAQELSNASVDDQSDDSRVFHDNSAEITEDHDDTVNDPNLPAEEYVKNIKFAFVNSSHFKGLPIKDKHCYVKFLVAIYIWCCQNIVSSKSAFSKQILKQILSRRPTILEVFAKQQDEVRKIVLKNKKDATLDGDLIDEINLGKLLNLIRELGPLGQQLLKTKDRDNILETNLHDANKPESTSRCEDNAKSCKMKSDNFNRNMSNQSSSTEFSSNPISKTDAEIQPDPEDFTLENQHFLKNNQCINFGMPDPRSNNQNQLPETLFFPNPMNFNTQYFNRASDMTQQNYQNTIDIPYPYMPGGNSTIQQQMAIMAETLQCQNETIRTNMSPTNAINFAHQPIQFGADNTNPDTFFNAQPNKSDAPLDRNEYQKAPANHQFDEQILNGYIQGNFQGPNDTDNS</sequence>
<dbReference type="GO" id="GO:0000981">
    <property type="term" value="F:DNA-binding transcription factor activity, RNA polymerase II-specific"/>
    <property type="evidence" value="ECO:0007669"/>
    <property type="project" value="InterPro"/>
</dbReference>
<organism evidence="7 8">
    <name type="scientific">Pachysolen tannophilus NRRL Y-2460</name>
    <dbReference type="NCBI Taxonomy" id="669874"/>
    <lineage>
        <taxon>Eukaryota</taxon>
        <taxon>Fungi</taxon>
        <taxon>Dikarya</taxon>
        <taxon>Ascomycota</taxon>
        <taxon>Saccharomycotina</taxon>
        <taxon>Pichiomycetes</taxon>
        <taxon>Pachysolenaceae</taxon>
        <taxon>Pachysolen</taxon>
    </lineage>
</organism>
<dbReference type="Proteomes" id="UP000094236">
    <property type="component" value="Unassembled WGS sequence"/>
</dbReference>
<dbReference type="AlphaFoldDB" id="A0A1E4TSQ0"/>
<dbReference type="CDD" id="cd00067">
    <property type="entry name" value="GAL4"/>
    <property type="match status" value="1"/>
</dbReference>
<feature type="domain" description="Zn(2)-C6 fungal-type" evidence="6">
    <location>
        <begin position="14"/>
        <end position="44"/>
    </location>
</feature>
<gene>
    <name evidence="7" type="ORF">PACTADRAFT_81330</name>
</gene>
<dbReference type="SMART" id="SM00066">
    <property type="entry name" value="GAL4"/>
    <property type="match status" value="1"/>
</dbReference>
<dbReference type="PANTHER" id="PTHR46910:SF3">
    <property type="entry name" value="HALOTOLERANCE PROTEIN 9-RELATED"/>
    <property type="match status" value="1"/>
</dbReference>
<comment type="subcellular location">
    <subcellularLocation>
        <location evidence="1">Nucleus</location>
    </subcellularLocation>
</comment>
<dbReference type="PROSITE" id="PS00463">
    <property type="entry name" value="ZN2_CY6_FUNGAL_1"/>
    <property type="match status" value="1"/>
</dbReference>
<dbReference type="PROSITE" id="PS50048">
    <property type="entry name" value="ZN2_CY6_FUNGAL_2"/>
    <property type="match status" value="1"/>
</dbReference>
<evidence type="ECO:0000313" key="7">
    <source>
        <dbReference type="EMBL" id="ODV94766.1"/>
    </source>
</evidence>
<keyword evidence="3" id="KW-0238">DNA-binding</keyword>
<dbReference type="GO" id="GO:0003677">
    <property type="term" value="F:DNA binding"/>
    <property type="evidence" value="ECO:0007669"/>
    <property type="project" value="UniProtKB-KW"/>
</dbReference>
<dbReference type="OrthoDB" id="4236860at2759"/>
<evidence type="ECO:0000256" key="4">
    <source>
        <dbReference type="ARBA" id="ARBA00023242"/>
    </source>
</evidence>
<reference evidence="8" key="1">
    <citation type="submission" date="2016-05" db="EMBL/GenBank/DDBJ databases">
        <title>Comparative genomics of biotechnologically important yeasts.</title>
        <authorList>
            <consortium name="DOE Joint Genome Institute"/>
            <person name="Riley R."/>
            <person name="Haridas S."/>
            <person name="Wolfe K.H."/>
            <person name="Lopes M.R."/>
            <person name="Hittinger C.T."/>
            <person name="Goker M."/>
            <person name="Salamov A."/>
            <person name="Wisecaver J."/>
            <person name="Long T.M."/>
            <person name="Aerts A.L."/>
            <person name="Barry K."/>
            <person name="Choi C."/>
            <person name="Clum A."/>
            <person name="Coughlan A.Y."/>
            <person name="Deshpande S."/>
            <person name="Douglass A.P."/>
            <person name="Hanson S.J."/>
            <person name="Klenk H.-P."/>
            <person name="Labutti K."/>
            <person name="Lapidus A."/>
            <person name="Lindquist E."/>
            <person name="Lipzen A."/>
            <person name="Meier-Kolthoff J.P."/>
            <person name="Ohm R.A."/>
            <person name="Otillar R.P."/>
            <person name="Pangilinan J."/>
            <person name="Peng Y."/>
            <person name="Rokas A."/>
            <person name="Rosa C.A."/>
            <person name="Scheuner C."/>
            <person name="Sibirny A.A."/>
            <person name="Slot J.C."/>
            <person name="Stielow J.B."/>
            <person name="Sun H."/>
            <person name="Kurtzman C.P."/>
            <person name="Blackwell M."/>
            <person name="Grigoriev I.V."/>
            <person name="Jeffries T.W."/>
        </authorList>
    </citation>
    <scope>NUCLEOTIDE SEQUENCE [LARGE SCALE GENOMIC DNA]</scope>
    <source>
        <strain evidence="8">NRRL Y-2460</strain>
    </source>
</reference>
<proteinExistence type="predicted"/>
<feature type="compositionally biased region" description="Low complexity" evidence="5">
    <location>
        <begin position="808"/>
        <end position="821"/>
    </location>
</feature>
<dbReference type="EMBL" id="KV454015">
    <property type="protein sequence ID" value="ODV94766.1"/>
    <property type="molecule type" value="Genomic_DNA"/>
</dbReference>
<name>A0A1E4TSQ0_PACTA</name>
<accession>A0A1E4TSQ0</accession>
<dbReference type="SUPFAM" id="SSF57701">
    <property type="entry name" value="Zn2/Cys6 DNA-binding domain"/>
    <property type="match status" value="1"/>
</dbReference>
<dbReference type="InterPro" id="IPR036864">
    <property type="entry name" value="Zn2-C6_fun-type_DNA-bd_sf"/>
</dbReference>